<dbReference type="EMBL" id="JAFEKC020000009">
    <property type="protein sequence ID" value="KAK0512768.1"/>
    <property type="molecule type" value="Genomic_DNA"/>
</dbReference>
<reference evidence="2" key="1">
    <citation type="submission" date="2023-03" db="EMBL/GenBank/DDBJ databases">
        <title>Complete genome of Cladonia borealis.</title>
        <authorList>
            <person name="Park H."/>
        </authorList>
    </citation>
    <scope>NUCLEOTIDE SEQUENCE</scope>
    <source>
        <strain evidence="2">ANT050790</strain>
    </source>
</reference>
<feature type="compositionally biased region" description="Basic residues" evidence="1">
    <location>
        <begin position="107"/>
        <end position="118"/>
    </location>
</feature>
<keyword evidence="3" id="KW-1185">Reference proteome</keyword>
<protein>
    <submittedName>
        <fullName evidence="2">Uncharacterized protein</fullName>
    </submittedName>
</protein>
<gene>
    <name evidence="2" type="ORF">JMJ35_004785</name>
</gene>
<dbReference type="Pfam" id="PF15365">
    <property type="entry name" value="PNRC"/>
    <property type="match status" value="1"/>
</dbReference>
<organism evidence="2 3">
    <name type="scientific">Cladonia borealis</name>
    <dbReference type="NCBI Taxonomy" id="184061"/>
    <lineage>
        <taxon>Eukaryota</taxon>
        <taxon>Fungi</taxon>
        <taxon>Dikarya</taxon>
        <taxon>Ascomycota</taxon>
        <taxon>Pezizomycotina</taxon>
        <taxon>Lecanoromycetes</taxon>
        <taxon>OSLEUM clade</taxon>
        <taxon>Lecanoromycetidae</taxon>
        <taxon>Lecanorales</taxon>
        <taxon>Lecanorineae</taxon>
        <taxon>Cladoniaceae</taxon>
        <taxon>Cladonia</taxon>
    </lineage>
</organism>
<evidence type="ECO:0000256" key="1">
    <source>
        <dbReference type="SAM" id="MobiDB-lite"/>
    </source>
</evidence>
<feature type="compositionally biased region" description="Polar residues" evidence="1">
    <location>
        <begin position="357"/>
        <end position="370"/>
    </location>
</feature>
<feature type="compositionally biased region" description="Polar residues" evidence="1">
    <location>
        <begin position="408"/>
        <end position="430"/>
    </location>
</feature>
<accession>A0AA39R3P6</accession>
<feature type="region of interest" description="Disordered" evidence="1">
    <location>
        <begin position="1"/>
        <end position="434"/>
    </location>
</feature>
<dbReference type="InterPro" id="IPR028322">
    <property type="entry name" value="PNRC-like_rgn"/>
</dbReference>
<dbReference type="Proteomes" id="UP001166286">
    <property type="component" value="Unassembled WGS sequence"/>
</dbReference>
<feature type="compositionally biased region" description="Pro residues" evidence="1">
    <location>
        <begin position="375"/>
        <end position="384"/>
    </location>
</feature>
<feature type="compositionally biased region" description="Basic residues" evidence="1">
    <location>
        <begin position="11"/>
        <end position="20"/>
    </location>
</feature>
<feature type="compositionally biased region" description="Polar residues" evidence="1">
    <location>
        <begin position="247"/>
        <end position="265"/>
    </location>
</feature>
<feature type="compositionally biased region" description="Polar residues" evidence="1">
    <location>
        <begin position="119"/>
        <end position="148"/>
    </location>
</feature>
<dbReference type="GO" id="GO:0016071">
    <property type="term" value="P:mRNA metabolic process"/>
    <property type="evidence" value="ECO:0007669"/>
    <property type="project" value="UniProtKB-ARBA"/>
</dbReference>
<name>A0AA39R3P6_9LECA</name>
<feature type="compositionally biased region" description="Polar residues" evidence="1">
    <location>
        <begin position="1"/>
        <end position="10"/>
    </location>
</feature>
<feature type="compositionally biased region" description="Polar residues" evidence="1">
    <location>
        <begin position="296"/>
        <end position="305"/>
    </location>
</feature>
<proteinExistence type="predicted"/>
<evidence type="ECO:0000313" key="3">
    <source>
        <dbReference type="Proteomes" id="UP001166286"/>
    </source>
</evidence>
<evidence type="ECO:0000313" key="2">
    <source>
        <dbReference type="EMBL" id="KAK0512768.1"/>
    </source>
</evidence>
<feature type="compositionally biased region" description="Polar residues" evidence="1">
    <location>
        <begin position="385"/>
        <end position="397"/>
    </location>
</feature>
<feature type="compositionally biased region" description="Polar residues" evidence="1">
    <location>
        <begin position="200"/>
        <end position="214"/>
    </location>
</feature>
<sequence length="468" mass="50619">MSSQTVTPQKPNRRTRRQQQKKSAGSTSSQIPSLQDAELSTATNPEKQSEQPTRILRRGELETLPSPTPAVNLQLPPHTPPRPRSMYEGSTDKQHTNTESAPDMSQNRKKNSKTHGRKQSGSASPMPGSKNNLASASRNQSLTPTRVNETPIKAYAGPTFHASPAASSLPMPKFFSKSVPNVDKTSSLKSMMEQEAPETASESEGSPFRENTQPFHDHRTREASPLDIFFRADEKAKAKARPLQESALKSSDGQSILSASPSGLQTPHRHHSRHPTDGSVGGMFPLEMDGAAPDMASNSTISGNGSYHYEPAIHNSPSMAEPDITEEQRRSKTAALKQLLYSTRPPLLHNGSAGQRPPSSSLRQELTMPSSPGAPNAPPVPLSPTPSRVQNSHMSSRTQHHPNGYVSPYSQFTPPRAQSQGSNSTPISDNGNKKALEEELRRILKLDVIGGDGVPRVRSKGAVPHGPS</sequence>
<feature type="compositionally biased region" description="Polar residues" evidence="1">
    <location>
        <begin position="21"/>
        <end position="52"/>
    </location>
</feature>
<feature type="compositionally biased region" description="Basic and acidic residues" evidence="1">
    <location>
        <begin position="215"/>
        <end position="237"/>
    </location>
</feature>
<comment type="caution">
    <text evidence="2">The sequence shown here is derived from an EMBL/GenBank/DDBJ whole genome shotgun (WGS) entry which is preliminary data.</text>
</comment>
<dbReference type="AlphaFoldDB" id="A0AA39R3P6"/>